<keyword evidence="3" id="KW-1185">Reference proteome</keyword>
<dbReference type="EMBL" id="JAINUF010000013">
    <property type="protein sequence ID" value="KAJ8343852.1"/>
    <property type="molecule type" value="Genomic_DNA"/>
</dbReference>
<protein>
    <submittedName>
        <fullName evidence="2">Uncharacterized protein</fullName>
    </submittedName>
</protein>
<evidence type="ECO:0000256" key="1">
    <source>
        <dbReference type="SAM" id="MobiDB-lite"/>
    </source>
</evidence>
<dbReference type="Proteomes" id="UP001152622">
    <property type="component" value="Chromosome 13"/>
</dbReference>
<evidence type="ECO:0000313" key="2">
    <source>
        <dbReference type="EMBL" id="KAJ8343852.1"/>
    </source>
</evidence>
<evidence type="ECO:0000313" key="3">
    <source>
        <dbReference type="Proteomes" id="UP001152622"/>
    </source>
</evidence>
<comment type="caution">
    <text evidence="2">The sequence shown here is derived from an EMBL/GenBank/DDBJ whole genome shotgun (WGS) entry which is preliminary data.</text>
</comment>
<dbReference type="AlphaFoldDB" id="A0A9Q1ERY6"/>
<gene>
    <name evidence="2" type="ORF">SKAU_G00311810</name>
</gene>
<reference evidence="2" key="1">
    <citation type="journal article" date="2023" name="Science">
        <title>Genome structures resolve the early diversification of teleost fishes.</title>
        <authorList>
            <person name="Parey E."/>
            <person name="Louis A."/>
            <person name="Montfort J."/>
            <person name="Bouchez O."/>
            <person name="Roques C."/>
            <person name="Iampietro C."/>
            <person name="Lluch J."/>
            <person name="Castinel A."/>
            <person name="Donnadieu C."/>
            <person name="Desvignes T."/>
            <person name="Floi Bucao C."/>
            <person name="Jouanno E."/>
            <person name="Wen M."/>
            <person name="Mejri S."/>
            <person name="Dirks R."/>
            <person name="Jansen H."/>
            <person name="Henkel C."/>
            <person name="Chen W.J."/>
            <person name="Zahm M."/>
            <person name="Cabau C."/>
            <person name="Klopp C."/>
            <person name="Thompson A.W."/>
            <person name="Robinson-Rechavi M."/>
            <person name="Braasch I."/>
            <person name="Lecointre G."/>
            <person name="Bobe J."/>
            <person name="Postlethwait J.H."/>
            <person name="Berthelot C."/>
            <person name="Roest Crollius H."/>
            <person name="Guiguen Y."/>
        </authorList>
    </citation>
    <scope>NUCLEOTIDE SEQUENCE</scope>
    <source>
        <strain evidence="2">WJC10195</strain>
    </source>
</reference>
<organism evidence="2 3">
    <name type="scientific">Synaphobranchus kaupii</name>
    <name type="common">Kaup's arrowtooth eel</name>
    <dbReference type="NCBI Taxonomy" id="118154"/>
    <lineage>
        <taxon>Eukaryota</taxon>
        <taxon>Metazoa</taxon>
        <taxon>Chordata</taxon>
        <taxon>Craniata</taxon>
        <taxon>Vertebrata</taxon>
        <taxon>Euteleostomi</taxon>
        <taxon>Actinopterygii</taxon>
        <taxon>Neopterygii</taxon>
        <taxon>Teleostei</taxon>
        <taxon>Anguilliformes</taxon>
        <taxon>Synaphobranchidae</taxon>
        <taxon>Synaphobranchus</taxon>
    </lineage>
</organism>
<sequence length="114" mass="12076">MSQIRRPGKTEALLKEPRRRFGRPSTASAVHPSGEFTSTAFLEIGSCARVGAIDRRGHCRRRIPFLWMKGQHHGGREQSRVAVATVKDGGGASGPASGAPVAAVGIKSARLCEG</sequence>
<accession>A0A9Q1ERY6</accession>
<name>A0A9Q1ERY6_SYNKA</name>
<feature type="region of interest" description="Disordered" evidence="1">
    <location>
        <begin position="1"/>
        <end position="32"/>
    </location>
</feature>
<proteinExistence type="predicted"/>